<evidence type="ECO:0000313" key="10">
    <source>
        <dbReference type="EMBL" id="MBM0108385.1"/>
    </source>
</evidence>
<name>A0ABS1X5B6_9GAMM</name>
<organism evidence="10 11">
    <name type="scientific">Steroidobacter gossypii</name>
    <dbReference type="NCBI Taxonomy" id="2805490"/>
    <lineage>
        <taxon>Bacteria</taxon>
        <taxon>Pseudomonadati</taxon>
        <taxon>Pseudomonadota</taxon>
        <taxon>Gammaproteobacteria</taxon>
        <taxon>Steroidobacterales</taxon>
        <taxon>Steroidobacteraceae</taxon>
        <taxon>Steroidobacter</taxon>
    </lineage>
</organism>
<keyword evidence="11" id="KW-1185">Reference proteome</keyword>
<evidence type="ECO:0000313" key="11">
    <source>
        <dbReference type="Proteomes" id="UP000661077"/>
    </source>
</evidence>
<keyword evidence="6" id="KW-1133">Transmembrane helix</keyword>
<dbReference type="CDD" id="cd06225">
    <property type="entry name" value="HAMP"/>
    <property type="match status" value="1"/>
</dbReference>
<evidence type="ECO:0000256" key="6">
    <source>
        <dbReference type="SAM" id="Phobius"/>
    </source>
</evidence>
<dbReference type="InterPro" id="IPR024478">
    <property type="entry name" value="HlyB_4HB_MCP"/>
</dbReference>
<accession>A0ABS1X5B6</accession>
<evidence type="ECO:0000256" key="1">
    <source>
        <dbReference type="ARBA" id="ARBA00022481"/>
    </source>
</evidence>
<evidence type="ECO:0000259" key="7">
    <source>
        <dbReference type="PROSITE" id="PS50111"/>
    </source>
</evidence>
<evidence type="ECO:0000259" key="8">
    <source>
        <dbReference type="PROSITE" id="PS50192"/>
    </source>
</evidence>
<protein>
    <submittedName>
        <fullName evidence="10">MCP four helix bundle domain-containing protein</fullName>
    </submittedName>
</protein>
<feature type="transmembrane region" description="Helical" evidence="6">
    <location>
        <begin position="189"/>
        <end position="208"/>
    </location>
</feature>
<evidence type="ECO:0000259" key="9">
    <source>
        <dbReference type="PROSITE" id="PS50885"/>
    </source>
</evidence>
<comment type="similarity">
    <text evidence="3">Belongs to the methyl-accepting chemotaxis (MCP) protein family.</text>
</comment>
<keyword evidence="1" id="KW-0488">Methylation</keyword>
<dbReference type="PROSITE" id="PS50111">
    <property type="entry name" value="CHEMOTAXIS_TRANSDUC_2"/>
    <property type="match status" value="1"/>
</dbReference>
<dbReference type="PANTHER" id="PTHR43531:SF14">
    <property type="entry name" value="METHYL-ACCEPTING CHEMOTAXIS PROTEIN I-RELATED"/>
    <property type="match status" value="1"/>
</dbReference>
<dbReference type="InterPro" id="IPR003660">
    <property type="entry name" value="HAMP_dom"/>
</dbReference>
<comment type="caution">
    <text evidence="10">The sequence shown here is derived from an EMBL/GenBank/DDBJ whole genome shotgun (WGS) entry which is preliminary data.</text>
</comment>
<feature type="compositionally biased region" description="Polar residues" evidence="5">
    <location>
        <begin position="277"/>
        <end position="290"/>
    </location>
</feature>
<dbReference type="EMBL" id="JAEVLS010000008">
    <property type="protein sequence ID" value="MBM0108385.1"/>
    <property type="molecule type" value="Genomic_DNA"/>
</dbReference>
<dbReference type="InterPro" id="IPR051310">
    <property type="entry name" value="MCP_chemotaxis"/>
</dbReference>
<reference evidence="10 11" key="1">
    <citation type="journal article" date="2021" name="Int. J. Syst. Evol. Microbiol.">
        <title>Steroidobacter gossypii sp. nov., isolated from soil of cotton cropping field.</title>
        <authorList>
            <person name="Huang R."/>
            <person name="Yang S."/>
            <person name="Zhen C."/>
            <person name="Liu W."/>
        </authorList>
    </citation>
    <scope>NUCLEOTIDE SEQUENCE [LARGE SCALE GENOMIC DNA]</scope>
    <source>
        <strain evidence="10 11">S1-65</strain>
    </source>
</reference>
<feature type="domain" description="Methyl-accepting transducer" evidence="7">
    <location>
        <begin position="267"/>
        <end position="496"/>
    </location>
</feature>
<evidence type="ECO:0000256" key="4">
    <source>
        <dbReference type="PROSITE-ProRule" id="PRU00284"/>
    </source>
</evidence>
<dbReference type="PROSITE" id="PS50885">
    <property type="entry name" value="HAMP"/>
    <property type="match status" value="1"/>
</dbReference>
<dbReference type="Pfam" id="PF00672">
    <property type="entry name" value="HAMP"/>
    <property type="match status" value="1"/>
</dbReference>
<keyword evidence="6" id="KW-0812">Transmembrane</keyword>
<keyword evidence="2 4" id="KW-0807">Transducer</keyword>
<dbReference type="Pfam" id="PF12729">
    <property type="entry name" value="4HB_MCP_1"/>
    <property type="match status" value="1"/>
</dbReference>
<keyword evidence="6" id="KW-0472">Membrane</keyword>
<evidence type="ECO:0000256" key="2">
    <source>
        <dbReference type="ARBA" id="ARBA00023224"/>
    </source>
</evidence>
<dbReference type="PRINTS" id="PR00260">
    <property type="entry name" value="CHEMTRNSDUCR"/>
</dbReference>
<proteinExistence type="inferred from homology"/>
<dbReference type="SMART" id="SM00283">
    <property type="entry name" value="MA"/>
    <property type="match status" value="1"/>
</dbReference>
<dbReference type="InterPro" id="IPR004089">
    <property type="entry name" value="MCPsignal_dom"/>
</dbReference>
<sequence>MSMFTIKTRMYLNLGVLAVAMLVVCGVALSGFNASSSRMQQLHAESLIPITHINEIYQRSLQSQQFRLEAYVHKDPAFTQANYELVKQNRARINDLTDALSKQSLSATERQLLEEVKQQRADLVDSGKREIDLLLAGDYEAASKVRVELMESVVDRMDQTTERLALERQKGAEAMIAQAQRELNIDRNWMLACFVAALAVAIWFAWLLTKHISIGLARAEDLARRVSRGELGVDVTVAGDDEIASLLRSLKDMDAKLVETMTQVRESAAEVDRAARQLSQGSDDLSQRTQEQAAALEETAASIEEMTATVKQNAENAKHANSIAAGTRGQADQGGVAVQRAVGAMNEITASSKRIVDIISVIDEIAFQTNLLALNAAVEAARAGEQGRGFAVVAGEVRNLAQRSASAAREIKQLIGDSVEKVSSGSQLVGNSGKSLSDIVTGVVKVTEIVAEIAAATSEQSTGIDQINHSIANMDTATQQNAALVEESAAAAKSMQQQAQRLQELVSFFRFGSQARMSYHTSSAGYAQPASAAEHRDSFARAA</sequence>
<dbReference type="Gene3D" id="1.10.287.950">
    <property type="entry name" value="Methyl-accepting chemotaxis protein"/>
    <property type="match status" value="1"/>
</dbReference>
<dbReference type="Pfam" id="PF00015">
    <property type="entry name" value="MCPsignal"/>
    <property type="match status" value="1"/>
</dbReference>
<dbReference type="CDD" id="cd11386">
    <property type="entry name" value="MCP_signal"/>
    <property type="match status" value="1"/>
</dbReference>
<feature type="domain" description="HAMP" evidence="9">
    <location>
        <begin position="210"/>
        <end position="262"/>
    </location>
</feature>
<evidence type="ECO:0000256" key="3">
    <source>
        <dbReference type="ARBA" id="ARBA00029447"/>
    </source>
</evidence>
<dbReference type="Proteomes" id="UP000661077">
    <property type="component" value="Unassembled WGS sequence"/>
</dbReference>
<dbReference type="RefSeq" id="WP_218043133.1">
    <property type="nucleotide sequence ID" value="NZ_JAEVLS010000008.1"/>
</dbReference>
<evidence type="ECO:0000256" key="5">
    <source>
        <dbReference type="SAM" id="MobiDB-lite"/>
    </source>
</evidence>
<feature type="domain" description="T-SNARE coiled-coil homology" evidence="8">
    <location>
        <begin position="426"/>
        <end position="488"/>
    </location>
</feature>
<dbReference type="PANTHER" id="PTHR43531">
    <property type="entry name" value="PROTEIN ICFG"/>
    <property type="match status" value="1"/>
</dbReference>
<dbReference type="PROSITE" id="PS50192">
    <property type="entry name" value="T_SNARE"/>
    <property type="match status" value="1"/>
</dbReference>
<dbReference type="InterPro" id="IPR000727">
    <property type="entry name" value="T_SNARE_dom"/>
</dbReference>
<gene>
    <name evidence="10" type="ORF">JM946_26940</name>
</gene>
<feature type="region of interest" description="Disordered" evidence="5">
    <location>
        <begin position="272"/>
        <end position="292"/>
    </location>
</feature>
<dbReference type="InterPro" id="IPR004090">
    <property type="entry name" value="Chemotax_Me-accpt_rcpt"/>
</dbReference>
<dbReference type="SUPFAM" id="SSF58104">
    <property type="entry name" value="Methyl-accepting chemotaxis protein (MCP) signaling domain"/>
    <property type="match status" value="1"/>
</dbReference>